<organism evidence="9 10">
    <name type="scientific">Recurvomyces mirabilis</name>
    <dbReference type="NCBI Taxonomy" id="574656"/>
    <lineage>
        <taxon>Eukaryota</taxon>
        <taxon>Fungi</taxon>
        <taxon>Dikarya</taxon>
        <taxon>Ascomycota</taxon>
        <taxon>Pezizomycotina</taxon>
        <taxon>Dothideomycetes</taxon>
        <taxon>Dothideomycetidae</taxon>
        <taxon>Mycosphaerellales</taxon>
        <taxon>Teratosphaeriaceae</taxon>
        <taxon>Recurvomyces</taxon>
    </lineage>
</organism>
<evidence type="ECO:0000256" key="8">
    <source>
        <dbReference type="RuleBase" id="RU004398"/>
    </source>
</evidence>
<evidence type="ECO:0000256" key="6">
    <source>
        <dbReference type="ARBA" id="ARBA00023242"/>
    </source>
</evidence>
<dbReference type="Pfam" id="PF08617">
    <property type="entry name" value="CGI-121"/>
    <property type="match status" value="1"/>
</dbReference>
<keyword evidence="5" id="KW-0819">tRNA processing</keyword>
<comment type="function">
    <text evidence="7">Component of the EKC/KEOPS complex that is required for the formation of a threonylcarbamoyl group on adenosine at position 37 (t(6)A37) in tRNAs that read codons beginning with adenine. The complex is probably involved in the transfer of the threonylcarbamoyl moiety of threonylcarbamoyl-AMP (TC-AMP) to the N6 group of A37. CGI121 acts as an allosteric effector that regulates the t(6)A activity of the complex. The EKC/KEOPS complex also promotes both telomere uncapping and telomere elongation. The complex is required for efficient recruitment of transcriptional coactivators. CGI121 is not required for tRNA modification.</text>
</comment>
<dbReference type="InterPro" id="IPR036504">
    <property type="entry name" value="CGI121/TPRKB_sf"/>
</dbReference>
<keyword evidence="6 8" id="KW-0539">Nucleus</keyword>
<dbReference type="GO" id="GO:0005634">
    <property type="term" value="C:nucleus"/>
    <property type="evidence" value="ECO:0007669"/>
    <property type="project" value="UniProtKB-SubCell"/>
</dbReference>
<dbReference type="PANTHER" id="PTHR15840">
    <property type="entry name" value="CGI-121 FAMILY MEMBER"/>
    <property type="match status" value="1"/>
</dbReference>
<comment type="similarity">
    <text evidence="2 8">Belongs to the CGI121/TPRKB family.</text>
</comment>
<comment type="subcellular location">
    <subcellularLocation>
        <location evidence="1">Nucleus</location>
    </subcellularLocation>
</comment>
<name>A0AAE0WSB2_9PEZI</name>
<sequence>METITLPHLPQFPLQVVLFSEVKNADFLRQQLLDGNTDFEYAFLDAAVILSREHVFAACFRAINDTLQSRLKSKNVHSEIVFALSPNNNISESFRRFGVSDTTKDLLAIKVASRDAVHTETHLKESVQGTVVPFTDEVLAGMTDEACLRKAYKIDVVGNEADAYVVGMIALKGS</sequence>
<comment type="caution">
    <text evidence="9">The sequence shown here is derived from an EMBL/GenBank/DDBJ whole genome shotgun (WGS) entry which is preliminary data.</text>
</comment>
<evidence type="ECO:0000313" key="10">
    <source>
        <dbReference type="Proteomes" id="UP001274830"/>
    </source>
</evidence>
<evidence type="ECO:0000256" key="7">
    <source>
        <dbReference type="ARBA" id="ARBA00025043"/>
    </source>
</evidence>
<dbReference type="PANTHER" id="PTHR15840:SF10">
    <property type="entry name" value="EKC_KEOPS COMPLEX SUBUNIT TPRKB"/>
    <property type="match status" value="1"/>
</dbReference>
<dbReference type="EMBL" id="JAUTXT010000009">
    <property type="protein sequence ID" value="KAK3676719.1"/>
    <property type="molecule type" value="Genomic_DNA"/>
</dbReference>
<reference evidence="9" key="1">
    <citation type="submission" date="2023-07" db="EMBL/GenBank/DDBJ databases">
        <title>Black Yeasts Isolated from many extreme environments.</title>
        <authorList>
            <person name="Coleine C."/>
            <person name="Stajich J.E."/>
            <person name="Selbmann L."/>
        </authorList>
    </citation>
    <scope>NUCLEOTIDE SEQUENCE</scope>
    <source>
        <strain evidence="9">CCFEE 5485</strain>
    </source>
</reference>
<evidence type="ECO:0000256" key="4">
    <source>
        <dbReference type="ARBA" id="ARBA00016009"/>
    </source>
</evidence>
<evidence type="ECO:0000313" key="9">
    <source>
        <dbReference type="EMBL" id="KAK3676719.1"/>
    </source>
</evidence>
<dbReference type="GO" id="GO:0000408">
    <property type="term" value="C:EKC/KEOPS complex"/>
    <property type="evidence" value="ECO:0007669"/>
    <property type="project" value="TreeGrafter"/>
</dbReference>
<dbReference type="Gene3D" id="3.30.2380.10">
    <property type="entry name" value="CGI121/TPRKB"/>
    <property type="match status" value="1"/>
</dbReference>
<dbReference type="GO" id="GO:0005829">
    <property type="term" value="C:cytosol"/>
    <property type="evidence" value="ECO:0007669"/>
    <property type="project" value="TreeGrafter"/>
</dbReference>
<evidence type="ECO:0000256" key="3">
    <source>
        <dbReference type="ARBA" id="ARBA00015316"/>
    </source>
</evidence>
<accession>A0AAE0WSB2</accession>
<dbReference type="SUPFAM" id="SSF143870">
    <property type="entry name" value="PF0523-like"/>
    <property type="match status" value="1"/>
</dbReference>
<protein>
    <recommendedName>
        <fullName evidence="4">EKC/KEOPS complex subunit CGI121</fullName>
    </recommendedName>
    <alternativeName>
        <fullName evidence="3">EKC/KEOPS complex subunit cgi121</fullName>
    </alternativeName>
</protein>
<evidence type="ECO:0000256" key="2">
    <source>
        <dbReference type="ARBA" id="ARBA00005546"/>
    </source>
</evidence>
<gene>
    <name evidence="9" type="ORF">LTR78_003496</name>
</gene>
<dbReference type="GO" id="GO:0002949">
    <property type="term" value="P:tRNA threonylcarbamoyladenosine modification"/>
    <property type="evidence" value="ECO:0007669"/>
    <property type="project" value="TreeGrafter"/>
</dbReference>
<dbReference type="InterPro" id="IPR013926">
    <property type="entry name" value="CGI121/TPRKB"/>
</dbReference>
<keyword evidence="10" id="KW-1185">Reference proteome</keyword>
<dbReference type="Proteomes" id="UP001274830">
    <property type="component" value="Unassembled WGS sequence"/>
</dbReference>
<evidence type="ECO:0000256" key="1">
    <source>
        <dbReference type="ARBA" id="ARBA00004123"/>
    </source>
</evidence>
<dbReference type="AlphaFoldDB" id="A0AAE0WSB2"/>
<proteinExistence type="inferred from homology"/>
<evidence type="ECO:0000256" key="5">
    <source>
        <dbReference type="ARBA" id="ARBA00022694"/>
    </source>
</evidence>